<proteinExistence type="predicted"/>
<evidence type="ECO:0000313" key="2">
    <source>
        <dbReference type="Proteomes" id="UP000241848"/>
    </source>
</evidence>
<dbReference type="EMBL" id="PXYV01000044">
    <property type="protein sequence ID" value="PSR21024.1"/>
    <property type="molecule type" value="Genomic_DNA"/>
</dbReference>
<dbReference type="Proteomes" id="UP000241848">
    <property type="component" value="Unassembled WGS sequence"/>
</dbReference>
<sequence>MVIEGIVVAGIATNSTYASISPNSVAEPEWLAGRNHAPIALEVLLSCVTYARHLSPGSVFSKNRLRRA</sequence>
<gene>
    <name evidence="1" type="ORF">C7B45_12360</name>
</gene>
<comment type="caution">
    <text evidence="1">The sequence shown here is derived from an EMBL/GenBank/DDBJ whole genome shotgun (WGS) entry which is preliminary data.</text>
</comment>
<evidence type="ECO:0000313" key="1">
    <source>
        <dbReference type="EMBL" id="PSR21024.1"/>
    </source>
</evidence>
<dbReference type="AlphaFoldDB" id="A0A2T2WFL1"/>
<reference evidence="1 2" key="1">
    <citation type="journal article" date="2014" name="BMC Genomics">
        <title>Comparison of environmental and isolate Sulfobacillus genomes reveals diverse carbon, sulfur, nitrogen, and hydrogen metabolisms.</title>
        <authorList>
            <person name="Justice N.B."/>
            <person name="Norman A."/>
            <person name="Brown C.T."/>
            <person name="Singh A."/>
            <person name="Thomas B.C."/>
            <person name="Banfield J.F."/>
        </authorList>
    </citation>
    <scope>NUCLEOTIDE SEQUENCE [LARGE SCALE GENOMIC DNA]</scope>
    <source>
        <strain evidence="1">AMDSBA3</strain>
    </source>
</reference>
<protein>
    <submittedName>
        <fullName evidence="1">Uncharacterized protein</fullName>
    </submittedName>
</protein>
<name>A0A2T2WFL1_9FIRM</name>
<accession>A0A2T2WFL1</accession>
<organism evidence="1 2">
    <name type="scientific">Sulfobacillus acidophilus</name>
    <dbReference type="NCBI Taxonomy" id="53633"/>
    <lineage>
        <taxon>Bacteria</taxon>
        <taxon>Bacillati</taxon>
        <taxon>Bacillota</taxon>
        <taxon>Clostridia</taxon>
        <taxon>Eubacteriales</taxon>
        <taxon>Clostridiales Family XVII. Incertae Sedis</taxon>
        <taxon>Sulfobacillus</taxon>
    </lineage>
</organism>